<dbReference type="Pfam" id="PF13673">
    <property type="entry name" value="Acetyltransf_10"/>
    <property type="match status" value="1"/>
</dbReference>
<keyword evidence="3" id="KW-1185">Reference proteome</keyword>
<dbReference type="AlphaFoldDB" id="A0A061JGA9"/>
<gene>
    <name evidence="2" type="ORF">K737_300650</name>
</gene>
<keyword evidence="2" id="KW-0808">Transferase</keyword>
<dbReference type="GO" id="GO:0016747">
    <property type="term" value="F:acyltransferase activity, transferring groups other than amino-acyl groups"/>
    <property type="evidence" value="ECO:0007669"/>
    <property type="project" value="InterPro"/>
</dbReference>
<dbReference type="Gene3D" id="3.40.630.30">
    <property type="match status" value="1"/>
</dbReference>
<evidence type="ECO:0000313" key="3">
    <source>
        <dbReference type="Proteomes" id="UP000026922"/>
    </source>
</evidence>
<dbReference type="InterPro" id="IPR016181">
    <property type="entry name" value="Acyl_CoA_acyltransferase"/>
</dbReference>
<comment type="caution">
    <text evidence="2">The sequence shown here is derived from an EMBL/GenBank/DDBJ whole genome shotgun (WGS) entry which is preliminary data.</text>
</comment>
<dbReference type="Proteomes" id="UP000026922">
    <property type="component" value="Unassembled WGS sequence"/>
</dbReference>
<dbReference type="InterPro" id="IPR000182">
    <property type="entry name" value="GNAT_dom"/>
</dbReference>
<evidence type="ECO:0000313" key="2">
    <source>
        <dbReference type="EMBL" id="ETZ04955.1"/>
    </source>
</evidence>
<protein>
    <submittedName>
        <fullName evidence="2">Putative N-acetyltransferase</fullName>
    </submittedName>
</protein>
<evidence type="ECO:0000259" key="1">
    <source>
        <dbReference type="PROSITE" id="PS51186"/>
    </source>
</evidence>
<accession>A0A061JGA9</accession>
<feature type="domain" description="N-acetyltransferase" evidence="1">
    <location>
        <begin position="12"/>
        <end position="145"/>
    </location>
</feature>
<reference evidence="2 3" key="1">
    <citation type="journal article" date="2013" name="Genome Announc.">
        <title>Draft Genome Sequence of Holospora undulata Strain HU1, a Micronucleus-Specific Symbiont of the Ciliate Paramecium caudatum.</title>
        <authorList>
            <person name="Dohra H."/>
            <person name="Suzuki H."/>
            <person name="Suzuki T."/>
            <person name="Tanaka K."/>
            <person name="Fujishima M."/>
        </authorList>
    </citation>
    <scope>NUCLEOTIDE SEQUENCE [LARGE SCALE GENOMIC DNA]</scope>
    <source>
        <strain evidence="2 3">HU1</strain>
    </source>
</reference>
<dbReference type="EMBL" id="ARPM03000132">
    <property type="protein sequence ID" value="ETZ04955.1"/>
    <property type="molecule type" value="Genomic_DNA"/>
</dbReference>
<proteinExistence type="predicted"/>
<sequence>MSLLFMNAENKITIKSVSIDDARLPAVIHDAIGNPSPDKVLEVIGSYKNSDHSITGAFIGNILVGILGLYKTSEVITIRHISVLQDFQKQGIGTLLLEEVKKQYKGCKIVAETDTESVDFYAKSGFTCHEFKGPYGNLRYECELNL</sequence>
<dbReference type="SUPFAM" id="SSF55729">
    <property type="entry name" value="Acyl-CoA N-acyltransferases (Nat)"/>
    <property type="match status" value="1"/>
</dbReference>
<name>A0A061JGA9_9PROT</name>
<dbReference type="PROSITE" id="PS51186">
    <property type="entry name" value="GNAT"/>
    <property type="match status" value="1"/>
</dbReference>
<organism evidence="2 3">
    <name type="scientific">Holospora undulata HU1</name>
    <dbReference type="NCBI Taxonomy" id="1321371"/>
    <lineage>
        <taxon>Bacteria</taxon>
        <taxon>Pseudomonadati</taxon>
        <taxon>Pseudomonadota</taxon>
        <taxon>Alphaproteobacteria</taxon>
        <taxon>Holosporales</taxon>
        <taxon>Holosporaceae</taxon>
        <taxon>Holospora</taxon>
    </lineage>
</organism>
<dbReference type="CDD" id="cd04301">
    <property type="entry name" value="NAT_SF"/>
    <property type="match status" value="1"/>
</dbReference>